<dbReference type="EMBL" id="BMKM01000003">
    <property type="protein sequence ID" value="GGE20432.1"/>
    <property type="molecule type" value="Genomic_DNA"/>
</dbReference>
<organism evidence="1 2">
    <name type="scientific">Sphingobacterium cellulitidis</name>
    <dbReference type="NCBI Taxonomy" id="1768011"/>
    <lineage>
        <taxon>Bacteria</taxon>
        <taxon>Pseudomonadati</taxon>
        <taxon>Bacteroidota</taxon>
        <taxon>Sphingobacteriia</taxon>
        <taxon>Sphingobacteriales</taxon>
        <taxon>Sphingobacteriaceae</taxon>
        <taxon>Sphingobacterium</taxon>
    </lineage>
</organism>
<evidence type="ECO:0000313" key="2">
    <source>
        <dbReference type="Proteomes" id="UP000614460"/>
    </source>
</evidence>
<protein>
    <submittedName>
        <fullName evidence="1">Uncharacterized protein</fullName>
    </submittedName>
</protein>
<dbReference type="Proteomes" id="UP000614460">
    <property type="component" value="Unassembled WGS sequence"/>
</dbReference>
<dbReference type="AlphaFoldDB" id="A0A8H9KTI9"/>
<keyword evidence="2" id="KW-1185">Reference proteome</keyword>
<accession>A0A8H9KTI9</accession>
<gene>
    <name evidence="1" type="ORF">GCM10011516_17570</name>
</gene>
<proteinExistence type="predicted"/>
<name>A0A8H9KTI9_9SPHI</name>
<comment type="caution">
    <text evidence="1">The sequence shown here is derived from an EMBL/GenBank/DDBJ whole genome shotgun (WGS) entry which is preliminary data.</text>
</comment>
<reference evidence="1" key="2">
    <citation type="submission" date="2020-09" db="EMBL/GenBank/DDBJ databases">
        <authorList>
            <person name="Sun Q."/>
            <person name="Zhou Y."/>
        </authorList>
    </citation>
    <scope>NUCLEOTIDE SEQUENCE</scope>
    <source>
        <strain evidence="1">CGMCC 1.15966</strain>
    </source>
</reference>
<reference evidence="1" key="1">
    <citation type="journal article" date="2014" name="Int. J. Syst. Evol. Microbiol.">
        <title>Complete genome sequence of Corynebacterium casei LMG S-19264T (=DSM 44701T), isolated from a smear-ripened cheese.</title>
        <authorList>
            <consortium name="US DOE Joint Genome Institute (JGI-PGF)"/>
            <person name="Walter F."/>
            <person name="Albersmeier A."/>
            <person name="Kalinowski J."/>
            <person name="Ruckert C."/>
        </authorList>
    </citation>
    <scope>NUCLEOTIDE SEQUENCE</scope>
    <source>
        <strain evidence="1">CGMCC 1.15966</strain>
    </source>
</reference>
<sequence>MIEPHAKKLYPKNFFKSDYAIFGVIRNKKRTYWSITSKKQYKLKKAALKQLFYIITHSPDLKIAYK</sequence>
<evidence type="ECO:0000313" key="1">
    <source>
        <dbReference type="EMBL" id="GGE20432.1"/>
    </source>
</evidence>